<dbReference type="EMBL" id="JALEMU010000132">
    <property type="protein sequence ID" value="MCI5756279.1"/>
    <property type="molecule type" value="Genomic_DNA"/>
</dbReference>
<dbReference type="PANTHER" id="PTHR31143">
    <property type="match status" value="1"/>
</dbReference>
<evidence type="ECO:0000259" key="1">
    <source>
        <dbReference type="PROSITE" id="PS51186"/>
    </source>
</evidence>
<protein>
    <submittedName>
        <fullName evidence="2">GNAT family N-acetyltransferase</fullName>
        <ecNumber evidence="2">2.3.1.-</ecNumber>
    </submittedName>
</protein>
<dbReference type="CDD" id="cd04301">
    <property type="entry name" value="NAT_SF"/>
    <property type="match status" value="1"/>
</dbReference>
<evidence type="ECO:0000313" key="3">
    <source>
        <dbReference type="Proteomes" id="UP001139365"/>
    </source>
</evidence>
<name>A0AAE3FI57_9BACT</name>
<dbReference type="EC" id="2.3.1.-" evidence="2"/>
<keyword evidence="2" id="KW-0808">Transferase</keyword>
<dbReference type="SUPFAM" id="SSF55729">
    <property type="entry name" value="Acyl-CoA N-acyltransferases (Nat)"/>
    <property type="match status" value="1"/>
</dbReference>
<keyword evidence="2" id="KW-0012">Acyltransferase</keyword>
<dbReference type="InterPro" id="IPR000182">
    <property type="entry name" value="GNAT_dom"/>
</dbReference>
<evidence type="ECO:0000313" key="2">
    <source>
        <dbReference type="EMBL" id="MCI5756279.1"/>
    </source>
</evidence>
<comment type="caution">
    <text evidence="2">The sequence shown here is derived from an EMBL/GenBank/DDBJ whole genome shotgun (WGS) entry which is preliminary data.</text>
</comment>
<gene>
    <name evidence="2" type="ORF">MR241_08325</name>
</gene>
<dbReference type="PROSITE" id="PS51186">
    <property type="entry name" value="GNAT"/>
    <property type="match status" value="1"/>
</dbReference>
<accession>A0AAE3FI57</accession>
<dbReference type="InterPro" id="IPR027365">
    <property type="entry name" value="GNAT_acetyltra_YdfB-like"/>
</dbReference>
<feature type="domain" description="N-acetyltransferase" evidence="1">
    <location>
        <begin position="128"/>
        <end position="266"/>
    </location>
</feature>
<reference evidence="2 3" key="1">
    <citation type="submission" date="2022-03" db="EMBL/GenBank/DDBJ databases">
        <title>Metagenome-assembled genomes from swine fecal metagenomes.</title>
        <authorList>
            <person name="Holman D.B."/>
            <person name="Kommadath A."/>
        </authorList>
    </citation>
    <scope>NUCLEOTIDE SEQUENCE [LARGE SCALE GENOMIC DNA]</scope>
    <source>
        <strain evidence="2">SUG147</strain>
    </source>
</reference>
<dbReference type="Proteomes" id="UP001139365">
    <property type="component" value="Unassembled WGS sequence"/>
</dbReference>
<proteinExistence type="predicted"/>
<organism evidence="2 3">
    <name type="scientific">Candidatus Colimorpha enterica</name>
    <dbReference type="NCBI Taxonomy" id="3083063"/>
    <lineage>
        <taxon>Bacteria</taxon>
        <taxon>Pseudomonadati</taxon>
        <taxon>Bacteroidota</taxon>
        <taxon>Bacteroidia</taxon>
        <taxon>Bacteroidales</taxon>
        <taxon>Candidatus Colimorpha</taxon>
    </lineage>
</organism>
<dbReference type="AlphaFoldDB" id="A0AAE3FI57"/>
<dbReference type="Pfam" id="PF00583">
    <property type="entry name" value="Acetyltransf_1"/>
    <property type="match status" value="1"/>
</dbReference>
<dbReference type="PANTHER" id="PTHR31143:SF2">
    <property type="entry name" value="FR47-LIKE DOMAIN-CONTAINING PROTEIN-RELATED"/>
    <property type="match status" value="1"/>
</dbReference>
<dbReference type="InterPro" id="IPR016181">
    <property type="entry name" value="Acyl_CoA_acyltransferase"/>
</dbReference>
<sequence>MILEKITGSDAVFDTLPDRNEKITYDLLRLIKDGKPVILMSDRKTCIAAQTNADLPVWIFLKSMPDDRLSAELCSIISYAVAANPALHVQSDERFIKAVLDPVGKHYRLHMKMNAYACRKPTAVRLSGNMIPASEKYRSDIKRLLCEMVHDSVGEDPDEAGANGFADYAISSGNVFLWEDGGKIASMVNVASRTSDTARLNTVVTARDMRGRGYVTMLMSELCGKLLSEGLTPMLYADDMNPSSNRAYKKAGFEFTGTVCEFAFEG</sequence>
<dbReference type="GO" id="GO:0016747">
    <property type="term" value="F:acyltransferase activity, transferring groups other than amino-acyl groups"/>
    <property type="evidence" value="ECO:0007669"/>
    <property type="project" value="InterPro"/>
</dbReference>
<dbReference type="Gene3D" id="3.40.630.30">
    <property type="match status" value="1"/>
</dbReference>